<keyword evidence="1" id="KW-0472">Membrane</keyword>
<feature type="transmembrane region" description="Helical" evidence="1">
    <location>
        <begin position="64"/>
        <end position="83"/>
    </location>
</feature>
<organism evidence="2 3">
    <name type="scientific">Syntrophobotulus glycolicus (strain DSM 8271 / FlGlyR)</name>
    <dbReference type="NCBI Taxonomy" id="645991"/>
    <lineage>
        <taxon>Bacteria</taxon>
        <taxon>Bacillati</taxon>
        <taxon>Bacillota</taxon>
        <taxon>Clostridia</taxon>
        <taxon>Eubacteriales</taxon>
        <taxon>Desulfitobacteriaceae</taxon>
        <taxon>Syntrophobotulus</taxon>
    </lineage>
</organism>
<feature type="transmembrane region" description="Helical" evidence="1">
    <location>
        <begin position="103"/>
        <end position="125"/>
    </location>
</feature>
<dbReference type="Proteomes" id="UP000007488">
    <property type="component" value="Chromosome"/>
</dbReference>
<reference evidence="2 3" key="1">
    <citation type="journal article" date="2011" name="Stand. Genomic Sci.">
        <title>Complete genome sequence of Syntrophobotulus glycolicus type strain (FlGlyR).</title>
        <authorList>
            <person name="Han C."/>
            <person name="Mwirichia R."/>
            <person name="Chertkov O."/>
            <person name="Held B."/>
            <person name="Lapidus A."/>
            <person name="Nolan M."/>
            <person name="Lucas S."/>
            <person name="Hammon N."/>
            <person name="Deshpande S."/>
            <person name="Cheng J.F."/>
            <person name="Tapia R."/>
            <person name="Goodwin L."/>
            <person name="Pitluck S."/>
            <person name="Huntemann M."/>
            <person name="Liolios K."/>
            <person name="Ivanova N."/>
            <person name="Pagani I."/>
            <person name="Mavromatis K."/>
            <person name="Ovchinikova G."/>
            <person name="Pati A."/>
            <person name="Chen A."/>
            <person name="Palaniappan K."/>
            <person name="Land M."/>
            <person name="Hauser L."/>
            <person name="Brambilla E.M."/>
            <person name="Rohde M."/>
            <person name="Spring S."/>
            <person name="Sikorski J."/>
            <person name="Goker M."/>
            <person name="Woyke T."/>
            <person name="Bristow J."/>
            <person name="Eisen J.A."/>
            <person name="Markowitz V."/>
            <person name="Hugenholtz P."/>
            <person name="Kyrpides N.C."/>
            <person name="Klenk H.P."/>
            <person name="Detter J.C."/>
        </authorList>
    </citation>
    <scope>NUCLEOTIDE SEQUENCE [LARGE SCALE GENOMIC DNA]</scope>
    <source>
        <strain evidence="3">DSM 8271 / FlGlyR</strain>
    </source>
</reference>
<dbReference type="AlphaFoldDB" id="F0T0D7"/>
<proteinExistence type="predicted"/>
<reference evidence="3" key="2">
    <citation type="submission" date="2011-02" db="EMBL/GenBank/DDBJ databases">
        <title>The complete genome of Syntrophobotulus glycolicus DSM 8271.</title>
        <authorList>
            <person name="Lucas S."/>
            <person name="Copeland A."/>
            <person name="Lapidus A."/>
            <person name="Bruce D."/>
            <person name="Goodwin L."/>
            <person name="Pitluck S."/>
            <person name="Kyrpides N."/>
            <person name="Mavromatis K."/>
            <person name="Pagani I."/>
            <person name="Ivanova N."/>
            <person name="Mikhailova N."/>
            <person name="Chertkov O."/>
            <person name="Held B."/>
            <person name="Detter J.C."/>
            <person name="Tapia R."/>
            <person name="Han C."/>
            <person name="Land M."/>
            <person name="Hauser L."/>
            <person name="Markowitz V."/>
            <person name="Cheng J.-F."/>
            <person name="Hugenholtz P."/>
            <person name="Woyke T."/>
            <person name="Wu D."/>
            <person name="Spring S."/>
            <person name="Schroeder M."/>
            <person name="Brambilla E."/>
            <person name="Klenk H.-P."/>
            <person name="Eisen J.A."/>
        </authorList>
    </citation>
    <scope>NUCLEOTIDE SEQUENCE [LARGE SCALE GENOMIC DNA]</scope>
    <source>
        <strain evidence="3">DSM 8271 / FlGlyR</strain>
    </source>
</reference>
<name>F0T0D7_SYNGF</name>
<keyword evidence="3" id="KW-1185">Reference proteome</keyword>
<dbReference type="EMBL" id="CP002547">
    <property type="protein sequence ID" value="ADY57309.1"/>
    <property type="molecule type" value="Genomic_DNA"/>
</dbReference>
<evidence type="ECO:0008006" key="4">
    <source>
        <dbReference type="Google" id="ProtNLM"/>
    </source>
</evidence>
<dbReference type="eggNOG" id="ENOG5032ZJB">
    <property type="taxonomic scope" value="Bacteria"/>
</dbReference>
<sequence length="194" mass="21356">MFLVQSNQQNWQSYPVRQNENIPAGTGKKNYVILYPAIFGGVAAFVTGFGFYGCGDHRLSGRTLALVDIYALIAALGTGFYILNLLGDDDEKIRDFEHLKKELLSISLPIFITIFFFGSVFNLVYSLDRQSFEGTIGKKKITQYLSFLALSIGDISVGDSLGISPARTGTQVLLAVESIFTLFALSLLISLFTK</sequence>
<dbReference type="RefSeq" id="WP_013626081.1">
    <property type="nucleotide sequence ID" value="NC_015172.1"/>
</dbReference>
<keyword evidence="1" id="KW-1133">Transmembrane helix</keyword>
<feature type="transmembrane region" description="Helical" evidence="1">
    <location>
        <begin position="172"/>
        <end position="192"/>
    </location>
</feature>
<dbReference type="OrthoDB" id="9820001at2"/>
<evidence type="ECO:0000256" key="1">
    <source>
        <dbReference type="SAM" id="Phobius"/>
    </source>
</evidence>
<gene>
    <name evidence="2" type="ordered locus">Sgly_3040</name>
</gene>
<evidence type="ECO:0000313" key="2">
    <source>
        <dbReference type="EMBL" id="ADY57309.1"/>
    </source>
</evidence>
<accession>F0T0D7</accession>
<evidence type="ECO:0000313" key="3">
    <source>
        <dbReference type="Proteomes" id="UP000007488"/>
    </source>
</evidence>
<feature type="transmembrane region" description="Helical" evidence="1">
    <location>
        <begin position="33"/>
        <end position="52"/>
    </location>
</feature>
<keyword evidence="1" id="KW-0812">Transmembrane</keyword>
<dbReference type="KEGG" id="sgy:Sgly_3040"/>
<dbReference type="STRING" id="645991.Sgly_3040"/>
<dbReference type="HOGENOM" id="CLU_1401847_0_0_9"/>
<protein>
    <recommendedName>
        <fullName evidence="4">Potassium channel domain-containing protein</fullName>
    </recommendedName>
</protein>